<evidence type="ECO:0008006" key="6">
    <source>
        <dbReference type="Google" id="ProtNLM"/>
    </source>
</evidence>
<dbReference type="EMBL" id="ML996704">
    <property type="protein sequence ID" value="KAF2397204.1"/>
    <property type="molecule type" value="Genomic_DNA"/>
</dbReference>
<dbReference type="InterPro" id="IPR015940">
    <property type="entry name" value="UBA"/>
</dbReference>
<dbReference type="GO" id="GO:0016197">
    <property type="term" value="P:endosomal transport"/>
    <property type="evidence" value="ECO:0007669"/>
    <property type="project" value="TreeGrafter"/>
</dbReference>
<dbReference type="GO" id="GO:0006897">
    <property type="term" value="P:endocytosis"/>
    <property type="evidence" value="ECO:0007669"/>
    <property type="project" value="TreeGrafter"/>
</dbReference>
<gene>
    <name evidence="4" type="ORF">EJ06DRAFT_166024</name>
</gene>
<dbReference type="PROSITE" id="PS50030">
    <property type="entry name" value="UBA"/>
    <property type="match status" value="1"/>
</dbReference>
<feature type="compositionally biased region" description="Basic and acidic residues" evidence="1">
    <location>
        <begin position="670"/>
        <end position="688"/>
    </location>
</feature>
<feature type="compositionally biased region" description="Polar residues" evidence="1">
    <location>
        <begin position="795"/>
        <end position="807"/>
    </location>
</feature>
<feature type="compositionally biased region" description="Polar residues" evidence="1">
    <location>
        <begin position="418"/>
        <end position="429"/>
    </location>
</feature>
<feature type="region of interest" description="Disordered" evidence="1">
    <location>
        <begin position="1351"/>
        <end position="1409"/>
    </location>
</feature>
<evidence type="ECO:0000256" key="1">
    <source>
        <dbReference type="SAM" id="MobiDB-lite"/>
    </source>
</evidence>
<dbReference type="PANTHER" id="PTHR11216">
    <property type="entry name" value="EH DOMAIN"/>
    <property type="match status" value="1"/>
</dbReference>
<feature type="compositionally biased region" description="Basic and acidic residues" evidence="1">
    <location>
        <begin position="784"/>
        <end position="793"/>
    </location>
</feature>
<dbReference type="Proteomes" id="UP000799640">
    <property type="component" value="Unassembled WGS sequence"/>
</dbReference>
<accession>A0A6G1HMR9</accession>
<name>A0A6G1HMR9_9PEZI</name>
<dbReference type="PANTHER" id="PTHR11216:SF170">
    <property type="entry name" value="DYNAMIN ASSOCIATED PROTEIN 160, ISOFORM D"/>
    <property type="match status" value="1"/>
</dbReference>
<feature type="compositionally biased region" description="Basic and acidic residues" evidence="1">
    <location>
        <begin position="869"/>
        <end position="878"/>
    </location>
</feature>
<feature type="compositionally biased region" description="Polar residues" evidence="1">
    <location>
        <begin position="835"/>
        <end position="867"/>
    </location>
</feature>
<sequence>MTDANMNEHTKLINLTPEEKRLYGQLFKQADTKGDNIVTGEIAVKLFNRTRLSEHTLGEIWAMADTENRGFLLQDDFAKALRLVAHYQALPGRTLTQELALEPAPPGFPQFDGINLPPGTKFSEPSSFKPASSIQAQTSGPIRVPPLTPDKVTHYTRLFEQAGAQNGILPGEVARSFFERWELPTDVLAHVWNLADTEQRSALSLTEFIIAMHLLSSYKSRVLPILPQALPQGLFEAASRRPATVPNRQVGIGRPEASSLPRQFSGSNARNSSPLARPPYTAPPANDWLIGPPEKASFDELFDKVDTQHLGFITGQQAVEFFSQSELPSEVLASIWDLSNIRQLDQLNRDEFAVAMYLIRDQRGKAKPDLPTKLPPNLYPPSLRHLVQQGPPLPGAPPQAPVPKSATEDLFGLDALQSSPTAPVKQQTTGGSGSFARAFDADPFANKTSSPTSPGFPAPRGPQSHFKPFVPTSSFGQNLTSQSTGASATSSTVQSRDLKPSAMDDLLGDTDPEVSKKLTAETTEVANLSNQFGTLRTQMQEIQNKKVATETDLKSTSTQKRDLELRLAQFRSQYEQELKSYKALDEQLNSLRGETFRLQRELAMLEASYQDLQAQHRQTSQSLETDRRENSSLKERMRQINAEIQQLRPQLDKMRMDSRHEKGLVSINKKQLEKSEDERNKIKKEMETYSKTTQDVRSSSTDSRVSPAPSSTSQSTNPFFRRSPQPTFDNSMTPSGFAAATQPPQKEPAQFDNIFGPSFTPPSTSPSTTFRPDAFNSLAGSKPAESETTEHDVPTPSTSPHLSQQDSPRVEALPPATRQMSSRDLPIREPFRGNEPSSTGTRGETPTSRFGPSGNETPTNAGSSSPRQRGLERTESKNETSTGAAMFDRPSNTSPVASTTSAGSRGPAAKQVDHNDFFRTISHPREAPGAFPDTPPVRQDVTGESGFSERSKGSGRPSESGFGSSRADPFAFPGPPSNRPTAATTADFDAVFAGVGNQKQGARRGAASSPVSNQLDSEFPPIQVREEDSDTNSEHGFEDDFTQVSPQHQRKKSQNQKQQQRAAGGENTAAGRPTTAQTSSTAADFAPPPSVNAQKSPPGYESATAGNKDASHFPLEFGGLLPSRENPLPASASQSPERTFAQPAAPVGHGASLFGSSGPSNAKSAAPAPQSNVFAAASPVTGTPASTVQSDAYHSAVSHPSTDKASPSSIHQTLSQGQNTKASSSTAAASGAGQSTYSDDFDHGFDDLAEAKEDDDRADDDFMFDSAAHEGFDEFNPAFDSPAASKSNTMASERVGPAGHSNAKGFSPDDAFGEFDFGGKSAASAQKAAQNDWDAMLKGFSGGGPAIGGVVVPGSSQQGADLSNAFGNSSGKGAEKAFGGESSDSLFPEAPEPPKLGRALSEGTEHDDPILKRLTTMGYPRPAALGALEKYDYDFEKVG</sequence>
<evidence type="ECO:0000259" key="3">
    <source>
        <dbReference type="PROSITE" id="PS50031"/>
    </source>
</evidence>
<dbReference type="SUPFAM" id="SSF47473">
    <property type="entry name" value="EF-hand"/>
    <property type="match status" value="3"/>
</dbReference>
<feature type="region of interest" description="Disordered" evidence="1">
    <location>
        <begin position="613"/>
        <end position="632"/>
    </location>
</feature>
<dbReference type="PROSITE" id="PS50031">
    <property type="entry name" value="EH"/>
    <property type="match status" value="3"/>
</dbReference>
<dbReference type="SMART" id="SM00027">
    <property type="entry name" value="EH"/>
    <property type="match status" value="3"/>
</dbReference>
<feature type="compositionally biased region" description="Polar residues" evidence="1">
    <location>
        <begin position="260"/>
        <end position="274"/>
    </location>
</feature>
<feature type="compositionally biased region" description="Low complexity" evidence="1">
    <location>
        <begin position="695"/>
        <end position="711"/>
    </location>
</feature>
<feature type="region of interest" description="Disordered" evidence="1">
    <location>
        <begin position="998"/>
        <end position="1328"/>
    </location>
</feature>
<feature type="compositionally biased region" description="Polar residues" evidence="1">
    <location>
        <begin position="613"/>
        <end position="623"/>
    </location>
</feature>
<feature type="compositionally biased region" description="Pro residues" evidence="1">
    <location>
        <begin position="391"/>
        <end position="401"/>
    </location>
</feature>
<organism evidence="4 5">
    <name type="scientific">Trichodelitschia bisporula</name>
    <dbReference type="NCBI Taxonomy" id="703511"/>
    <lineage>
        <taxon>Eukaryota</taxon>
        <taxon>Fungi</taxon>
        <taxon>Dikarya</taxon>
        <taxon>Ascomycota</taxon>
        <taxon>Pezizomycotina</taxon>
        <taxon>Dothideomycetes</taxon>
        <taxon>Dothideomycetes incertae sedis</taxon>
        <taxon>Phaeotrichales</taxon>
        <taxon>Phaeotrichaceae</taxon>
        <taxon>Trichodelitschia</taxon>
    </lineage>
</organism>
<feature type="compositionally biased region" description="Low complexity" evidence="1">
    <location>
        <begin position="480"/>
        <end position="495"/>
    </location>
</feature>
<dbReference type="OrthoDB" id="524326at2759"/>
<feature type="compositionally biased region" description="Polar residues" evidence="1">
    <location>
        <begin position="890"/>
        <end position="903"/>
    </location>
</feature>
<feature type="region of interest" description="Disordered" evidence="1">
    <location>
        <begin position="418"/>
        <end position="510"/>
    </location>
</feature>
<feature type="domain" description="EH" evidence="3">
    <location>
        <begin position="151"/>
        <end position="241"/>
    </location>
</feature>
<dbReference type="Pfam" id="PF12763">
    <property type="entry name" value="EH"/>
    <property type="match status" value="3"/>
</dbReference>
<feature type="compositionally biased region" description="Polar residues" evidence="1">
    <location>
        <begin position="712"/>
        <end position="734"/>
    </location>
</feature>
<feature type="domain" description="EH" evidence="3">
    <location>
        <begin position="294"/>
        <end position="385"/>
    </location>
</feature>
<feature type="compositionally biased region" description="Polar residues" evidence="1">
    <location>
        <begin position="1154"/>
        <end position="1173"/>
    </location>
</feature>
<feature type="compositionally biased region" description="Polar residues" evidence="1">
    <location>
        <begin position="1180"/>
        <end position="1221"/>
    </location>
</feature>
<evidence type="ECO:0000313" key="5">
    <source>
        <dbReference type="Proteomes" id="UP000799640"/>
    </source>
</evidence>
<evidence type="ECO:0000259" key="2">
    <source>
        <dbReference type="PROSITE" id="PS50030"/>
    </source>
</evidence>
<feature type="compositionally biased region" description="Low complexity" evidence="1">
    <location>
        <begin position="1222"/>
        <end position="1236"/>
    </location>
</feature>
<feature type="domain" description="UBA" evidence="2">
    <location>
        <begin position="1405"/>
        <end position="1439"/>
    </location>
</feature>
<evidence type="ECO:0000313" key="4">
    <source>
        <dbReference type="EMBL" id="KAF2397204.1"/>
    </source>
</evidence>
<keyword evidence="5" id="KW-1185">Reference proteome</keyword>
<feature type="compositionally biased region" description="Low complexity" evidence="1">
    <location>
        <begin position="1318"/>
        <end position="1328"/>
    </location>
</feature>
<reference evidence="4" key="1">
    <citation type="journal article" date="2020" name="Stud. Mycol.">
        <title>101 Dothideomycetes genomes: a test case for predicting lifestyles and emergence of pathogens.</title>
        <authorList>
            <person name="Haridas S."/>
            <person name="Albert R."/>
            <person name="Binder M."/>
            <person name="Bloem J."/>
            <person name="Labutti K."/>
            <person name="Salamov A."/>
            <person name="Andreopoulos B."/>
            <person name="Baker S."/>
            <person name="Barry K."/>
            <person name="Bills G."/>
            <person name="Bluhm B."/>
            <person name="Cannon C."/>
            <person name="Castanera R."/>
            <person name="Culley D."/>
            <person name="Daum C."/>
            <person name="Ezra D."/>
            <person name="Gonzalez J."/>
            <person name="Henrissat B."/>
            <person name="Kuo A."/>
            <person name="Liang C."/>
            <person name="Lipzen A."/>
            <person name="Lutzoni F."/>
            <person name="Magnuson J."/>
            <person name="Mondo S."/>
            <person name="Nolan M."/>
            <person name="Ohm R."/>
            <person name="Pangilinan J."/>
            <person name="Park H.-J."/>
            <person name="Ramirez L."/>
            <person name="Alfaro M."/>
            <person name="Sun H."/>
            <person name="Tritt A."/>
            <person name="Yoshinaga Y."/>
            <person name="Zwiers L.-H."/>
            <person name="Turgeon B."/>
            <person name="Goodwin S."/>
            <person name="Spatafora J."/>
            <person name="Crous P."/>
            <person name="Grigoriev I."/>
        </authorList>
    </citation>
    <scope>NUCLEOTIDE SEQUENCE</scope>
    <source>
        <strain evidence="4">CBS 262.69</strain>
    </source>
</reference>
<feature type="region of interest" description="Disordered" evidence="1">
    <location>
        <begin position="662"/>
        <end position="985"/>
    </location>
</feature>
<dbReference type="InterPro" id="IPR000261">
    <property type="entry name" value="EH_dom"/>
</dbReference>
<feature type="domain" description="EH" evidence="3">
    <location>
        <begin position="19"/>
        <end position="109"/>
    </location>
</feature>
<feature type="region of interest" description="Disordered" evidence="1">
    <location>
        <begin position="246"/>
        <end position="289"/>
    </location>
</feature>
<protein>
    <recommendedName>
        <fullName evidence="6">EF-hand</fullName>
    </recommendedName>
</protein>
<feature type="region of interest" description="Disordered" evidence="1">
    <location>
        <begin position="386"/>
        <end position="406"/>
    </location>
</feature>
<dbReference type="CDD" id="cd00052">
    <property type="entry name" value="EH"/>
    <property type="match status" value="3"/>
</dbReference>
<dbReference type="GO" id="GO:0005886">
    <property type="term" value="C:plasma membrane"/>
    <property type="evidence" value="ECO:0007669"/>
    <property type="project" value="TreeGrafter"/>
</dbReference>
<proteinExistence type="predicted"/>
<dbReference type="Gene3D" id="1.10.238.10">
    <property type="entry name" value="EF-hand"/>
    <property type="match status" value="3"/>
</dbReference>
<dbReference type="GO" id="GO:0005737">
    <property type="term" value="C:cytoplasm"/>
    <property type="evidence" value="ECO:0007669"/>
    <property type="project" value="TreeGrafter"/>
</dbReference>
<dbReference type="InterPro" id="IPR011992">
    <property type="entry name" value="EF-hand-dom_pair"/>
</dbReference>
<feature type="compositionally biased region" description="Basic and acidic residues" evidence="1">
    <location>
        <begin position="1240"/>
        <end position="1255"/>
    </location>
</feature>